<comment type="subcellular location">
    <subcellularLocation>
        <location evidence="1">Nucleus</location>
    </subcellularLocation>
</comment>
<evidence type="ECO:0000256" key="11">
    <source>
        <dbReference type="ARBA" id="ARBA00023163"/>
    </source>
</evidence>
<evidence type="ECO:0000256" key="2">
    <source>
        <dbReference type="ARBA" id="ARBA00009448"/>
    </source>
</evidence>
<dbReference type="STRING" id="6265.A0A0B2VZE2"/>
<keyword evidence="12" id="KW-0539">Nucleus</keyword>
<dbReference type="InterPro" id="IPR035925">
    <property type="entry name" value="BSD_dom_sf"/>
</dbReference>
<proteinExistence type="inferred from homology"/>
<evidence type="ECO:0000256" key="7">
    <source>
        <dbReference type="ARBA" id="ARBA00022741"/>
    </source>
</evidence>
<keyword evidence="18" id="KW-1185">Reference proteome</keyword>
<keyword evidence="9" id="KW-0805">Transcription regulation</keyword>
<keyword evidence="5 17" id="KW-0436">Ligase</keyword>
<dbReference type="InterPro" id="IPR027079">
    <property type="entry name" value="Tfb1/GTF2H1"/>
</dbReference>
<dbReference type="Pfam" id="PF00587">
    <property type="entry name" value="tRNA-synt_2b"/>
    <property type="match status" value="1"/>
</dbReference>
<dbReference type="Gene3D" id="1.10.3970.10">
    <property type="entry name" value="BSD domain"/>
    <property type="match status" value="1"/>
</dbReference>
<dbReference type="InterPro" id="IPR045864">
    <property type="entry name" value="aa-tRNA-synth_II/BPL/LPL"/>
</dbReference>
<dbReference type="CDD" id="cd13229">
    <property type="entry name" value="PH_TFIIH"/>
    <property type="match status" value="1"/>
</dbReference>
<evidence type="ECO:0000256" key="5">
    <source>
        <dbReference type="ARBA" id="ARBA00022598"/>
    </source>
</evidence>
<dbReference type="OrthoDB" id="360521at2759"/>
<feature type="domain" description="BSD" evidence="15">
    <location>
        <begin position="126"/>
        <end position="173"/>
    </location>
</feature>
<evidence type="ECO:0000256" key="4">
    <source>
        <dbReference type="ARBA" id="ARBA00012840"/>
    </source>
</evidence>
<reference evidence="17 18" key="1">
    <citation type="submission" date="2014-11" db="EMBL/GenBank/DDBJ databases">
        <title>Genetic blueprint of the zoonotic pathogen Toxocara canis.</title>
        <authorList>
            <person name="Zhu X.-Q."/>
            <person name="Korhonen P.K."/>
            <person name="Cai H."/>
            <person name="Young N.D."/>
            <person name="Nejsum P."/>
            <person name="von Samson-Himmelstjerna G."/>
            <person name="Boag P.R."/>
            <person name="Tan P."/>
            <person name="Li Q."/>
            <person name="Min J."/>
            <person name="Yang Y."/>
            <person name="Wang X."/>
            <person name="Fang X."/>
            <person name="Hall R.S."/>
            <person name="Hofmann A."/>
            <person name="Sternberg P.W."/>
            <person name="Jex A.R."/>
            <person name="Gasser R.B."/>
        </authorList>
    </citation>
    <scope>NUCLEOTIDE SEQUENCE [LARGE SCALE GENOMIC DNA]</scope>
    <source>
        <strain evidence="17">PN_DK_2014</strain>
    </source>
</reference>
<evidence type="ECO:0000313" key="18">
    <source>
        <dbReference type="Proteomes" id="UP000031036"/>
    </source>
</evidence>
<comment type="similarity">
    <text evidence="2">Belongs to the TFB1 family.</text>
</comment>
<dbReference type="SUPFAM" id="SSF50729">
    <property type="entry name" value="PH domain-like"/>
    <property type="match status" value="1"/>
</dbReference>
<dbReference type="GO" id="GO:0006351">
    <property type="term" value="P:DNA-templated transcription"/>
    <property type="evidence" value="ECO:0007669"/>
    <property type="project" value="InterPro"/>
</dbReference>
<evidence type="ECO:0000256" key="1">
    <source>
        <dbReference type="ARBA" id="ARBA00004123"/>
    </source>
</evidence>
<evidence type="ECO:0000256" key="3">
    <source>
        <dbReference type="ARBA" id="ARBA00010728"/>
    </source>
</evidence>
<keyword evidence="8" id="KW-0067">ATP-binding</keyword>
<comment type="caution">
    <text evidence="17">The sequence shown here is derived from an EMBL/GenBank/DDBJ whole genome shotgun (WGS) entry which is preliminary data.</text>
</comment>
<dbReference type="GO" id="GO:0006434">
    <property type="term" value="P:seryl-tRNA aminoacylation"/>
    <property type="evidence" value="ECO:0007669"/>
    <property type="project" value="InterPro"/>
</dbReference>
<keyword evidence="6" id="KW-0677">Repeat</keyword>
<evidence type="ECO:0000256" key="10">
    <source>
        <dbReference type="ARBA" id="ARBA00023146"/>
    </source>
</evidence>
<sequence>MSGSELLLRVEHVKYRSPTATRSPMGTFHVYEDRVEWTDSASDDKLVIPFNDIRGQRVSPPNKSKTQLQICLHNEEQPTFVFLNPLGDKEVHVKERDLVKETLQQALIRHRQLANQAAARSQRYGKTHEMEAKKKLLEQNAHLRQLYKHLVASKLISAQDFWCDYYNSKELSDGEKLGVSGGFLSSIAQSEGTNGVKLNLNVDTIQSIFKTYPAVEKKHLELVPHEMSEQQFWSKFFQSHYFHRERPIAPNPSDPFSDCIKADDRDMSKMLQLPISHKVLDFSYLSDESNLGYSPNDIPVVEGDGLSNKALLVRRCNYHSGRVLMSARENAQVGADATVSDNDQQPSSSALPVEDECITIESAELQDDKGDEMSEHVALSEKSVYVAPSRYSPQQFRSLSAVIQRLANKRSDDVEGQDNVNDGEDWVPPNDGHMANGDANGHAETQLNATQLSEVAIVHDALAELLKHFWICMPPSTPDFETKFYEEALLIPNTSHPDAPRGDESCARTVRTFGPIKRGSNKLLTAEKLVQSWRSVLYPREACGSRSYAFIGALADLERALLSYVNDVVEKAGFRPVFVPDVVNRSVTEACGLQQRSEQDIQYHLVDRPHLCLSGTSEMGLSDLVSGRVFRAADLPLRLTALSRCYRPEVSKNAWEARLYRVHEFTKIEMYVVCKEDESDNVLNELVSIQCSISESLGLHCRLLDMPTEELGAPAARKFDIEAWMPGRRVFGEISSASNCTDFQARRLDVKYVNEKGTRKFAHTLNATALATSRAIIALLETYQTDRKGLKKLPVELEKRLTGKRKAPLRLHVATALNPY</sequence>
<evidence type="ECO:0000256" key="13">
    <source>
        <dbReference type="ARBA" id="ARBA00031113"/>
    </source>
</evidence>
<dbReference type="Pfam" id="PF03909">
    <property type="entry name" value="BSD"/>
    <property type="match status" value="1"/>
</dbReference>
<organism evidence="17 18">
    <name type="scientific">Toxocara canis</name>
    <name type="common">Canine roundworm</name>
    <dbReference type="NCBI Taxonomy" id="6265"/>
    <lineage>
        <taxon>Eukaryota</taxon>
        <taxon>Metazoa</taxon>
        <taxon>Ecdysozoa</taxon>
        <taxon>Nematoda</taxon>
        <taxon>Chromadorea</taxon>
        <taxon>Rhabditida</taxon>
        <taxon>Spirurina</taxon>
        <taxon>Ascaridomorpha</taxon>
        <taxon>Ascaridoidea</taxon>
        <taxon>Toxocaridae</taxon>
        <taxon>Toxocara</taxon>
    </lineage>
</organism>
<dbReference type="InterPro" id="IPR002317">
    <property type="entry name" value="Ser-tRNA-ligase_type_1"/>
</dbReference>
<dbReference type="InterPro" id="IPR005607">
    <property type="entry name" value="BSD_dom"/>
</dbReference>
<evidence type="ECO:0000256" key="9">
    <source>
        <dbReference type="ARBA" id="ARBA00023015"/>
    </source>
</evidence>
<evidence type="ECO:0000259" key="16">
    <source>
        <dbReference type="PROSITE" id="PS50862"/>
    </source>
</evidence>
<evidence type="ECO:0000256" key="14">
    <source>
        <dbReference type="SAM" id="MobiDB-lite"/>
    </source>
</evidence>
<evidence type="ECO:0000313" key="17">
    <source>
        <dbReference type="EMBL" id="KHN86764.1"/>
    </source>
</evidence>
<dbReference type="Proteomes" id="UP000031036">
    <property type="component" value="Unassembled WGS sequence"/>
</dbReference>
<dbReference type="EMBL" id="JPKZ01000522">
    <property type="protein sequence ID" value="KHN86764.1"/>
    <property type="molecule type" value="Genomic_DNA"/>
</dbReference>
<dbReference type="EC" id="6.1.1.11" evidence="4"/>
<keyword evidence="10" id="KW-0030">Aminoacyl-tRNA synthetase</keyword>
<evidence type="ECO:0000256" key="12">
    <source>
        <dbReference type="ARBA" id="ARBA00023242"/>
    </source>
</evidence>
<feature type="domain" description="Aminoacyl-transfer RNA synthetases class-II family profile" evidence="16">
    <location>
        <begin position="557"/>
        <end position="794"/>
    </location>
</feature>
<evidence type="ECO:0000259" key="15">
    <source>
        <dbReference type="PROSITE" id="PS50858"/>
    </source>
</evidence>
<dbReference type="PRINTS" id="PR00981">
    <property type="entry name" value="TRNASYNTHSER"/>
</dbReference>
<keyword evidence="11" id="KW-0804">Transcription</keyword>
<feature type="region of interest" description="Disordered" evidence="14">
    <location>
        <begin position="410"/>
        <end position="430"/>
    </location>
</feature>
<evidence type="ECO:0000256" key="6">
    <source>
        <dbReference type="ARBA" id="ARBA00022737"/>
    </source>
</evidence>
<protein>
    <recommendedName>
        <fullName evidence="4">serine--tRNA ligase</fullName>
        <ecNumber evidence="4">6.1.1.11</ecNumber>
    </recommendedName>
    <alternativeName>
        <fullName evidence="13">Seryl-tRNA synthetase</fullName>
    </alternativeName>
</protein>
<evidence type="ECO:0000256" key="8">
    <source>
        <dbReference type="ARBA" id="ARBA00022840"/>
    </source>
</evidence>
<keyword evidence="7" id="KW-0547">Nucleotide-binding</keyword>
<dbReference type="PANTHER" id="PTHR12856">
    <property type="entry name" value="TRANSCRIPTION INITIATION FACTOR IIH-RELATED"/>
    <property type="match status" value="1"/>
</dbReference>
<dbReference type="Pfam" id="PF08567">
    <property type="entry name" value="PH_TFIIH"/>
    <property type="match status" value="1"/>
</dbReference>
<dbReference type="SMART" id="SM00751">
    <property type="entry name" value="BSD"/>
    <property type="match status" value="2"/>
</dbReference>
<dbReference type="Gene3D" id="3.30.930.10">
    <property type="entry name" value="Bira Bifunctional Protein, Domain 2"/>
    <property type="match status" value="1"/>
</dbReference>
<dbReference type="InterPro" id="IPR013876">
    <property type="entry name" value="TFIIH_BTF_p62_N"/>
</dbReference>
<dbReference type="Gene3D" id="6.10.140.1200">
    <property type="match status" value="1"/>
</dbReference>
<accession>A0A0B2VZE2</accession>
<dbReference type="FunFam" id="3.30.930.10:FF:000078">
    <property type="entry name" value="Seryl-tRNA synthetase"/>
    <property type="match status" value="1"/>
</dbReference>
<dbReference type="PROSITE" id="PS50858">
    <property type="entry name" value="BSD"/>
    <property type="match status" value="2"/>
</dbReference>
<name>A0A0B2VZE2_TOXCA</name>
<dbReference type="Gene3D" id="2.30.29.30">
    <property type="entry name" value="Pleckstrin-homology domain (PH domain)/Phosphotyrosine-binding domain (PTB)"/>
    <property type="match status" value="1"/>
</dbReference>
<dbReference type="PROSITE" id="PS50862">
    <property type="entry name" value="AA_TRNA_LIGASE_II"/>
    <property type="match status" value="1"/>
</dbReference>
<dbReference type="AlphaFoldDB" id="A0A0B2VZE2"/>
<dbReference type="SUPFAM" id="SSF140383">
    <property type="entry name" value="BSD domain-like"/>
    <property type="match status" value="2"/>
</dbReference>
<comment type="similarity">
    <text evidence="3">Belongs to the class-II aminoacyl-tRNA synthetase family. Type-1 seryl-tRNA synthetase subfamily.</text>
</comment>
<dbReference type="InterPro" id="IPR002314">
    <property type="entry name" value="aa-tRNA-synt_IIb"/>
</dbReference>
<dbReference type="SUPFAM" id="SSF55681">
    <property type="entry name" value="Class II aaRS and biotin synthetases"/>
    <property type="match status" value="1"/>
</dbReference>
<dbReference type="GO" id="GO:0000439">
    <property type="term" value="C:transcription factor TFIIH core complex"/>
    <property type="evidence" value="ECO:0007669"/>
    <property type="project" value="InterPro"/>
</dbReference>
<dbReference type="GO" id="GO:0006289">
    <property type="term" value="P:nucleotide-excision repair"/>
    <property type="evidence" value="ECO:0007669"/>
    <property type="project" value="InterPro"/>
</dbReference>
<dbReference type="GO" id="GO:0004828">
    <property type="term" value="F:serine-tRNA ligase activity"/>
    <property type="evidence" value="ECO:0007669"/>
    <property type="project" value="UniProtKB-EC"/>
</dbReference>
<dbReference type="InterPro" id="IPR006195">
    <property type="entry name" value="aa-tRNA-synth_II"/>
</dbReference>
<dbReference type="InterPro" id="IPR011993">
    <property type="entry name" value="PH-like_dom_sf"/>
</dbReference>
<feature type="domain" description="BSD" evidence="15">
    <location>
        <begin position="192"/>
        <end position="244"/>
    </location>
</feature>
<dbReference type="GO" id="GO:0005524">
    <property type="term" value="F:ATP binding"/>
    <property type="evidence" value="ECO:0007669"/>
    <property type="project" value="UniProtKB-KW"/>
</dbReference>
<gene>
    <name evidence="17" type="primary">SARS2</name>
    <name evidence="17" type="ORF">Tcan_07023</name>
</gene>